<dbReference type="Proteomes" id="UP001218629">
    <property type="component" value="Chromosome"/>
</dbReference>
<evidence type="ECO:0000313" key="3">
    <source>
        <dbReference type="Proteomes" id="UP001218629"/>
    </source>
</evidence>
<organism evidence="2 3">
    <name type="scientific">Streptomyces yunnanensis</name>
    <dbReference type="NCBI Taxonomy" id="156453"/>
    <lineage>
        <taxon>Bacteria</taxon>
        <taxon>Bacillati</taxon>
        <taxon>Actinomycetota</taxon>
        <taxon>Actinomycetes</taxon>
        <taxon>Kitasatosporales</taxon>
        <taxon>Streptomycetaceae</taxon>
        <taxon>Streptomyces</taxon>
    </lineage>
</organism>
<sequence>MHRGTRRIVAVIIGAVALVGLMSPQASAGGGSPVKKAMMKLGLPPDGIGTLLIDAAGAAAAIV</sequence>
<accession>A0ABY7ZZH9</accession>
<gene>
    <name evidence="2" type="ORF">MOV08_01380</name>
</gene>
<reference evidence="2 3" key="1">
    <citation type="submission" date="2022-03" db="EMBL/GenBank/DDBJ databases">
        <title>Streptomyces yunnanensis P86,complete genome.</title>
        <authorList>
            <person name="Chen S."/>
            <person name="Zhang Q."/>
        </authorList>
    </citation>
    <scope>NUCLEOTIDE SEQUENCE [LARGE SCALE GENOMIC DNA]</scope>
    <source>
        <strain evidence="2 3">P86</strain>
    </source>
</reference>
<proteinExistence type="predicted"/>
<feature type="signal peptide" evidence="1">
    <location>
        <begin position="1"/>
        <end position="28"/>
    </location>
</feature>
<keyword evidence="1" id="KW-0732">Signal</keyword>
<evidence type="ECO:0000256" key="1">
    <source>
        <dbReference type="SAM" id="SignalP"/>
    </source>
</evidence>
<dbReference type="EMBL" id="CP095749">
    <property type="protein sequence ID" value="WEB38092.1"/>
    <property type="molecule type" value="Genomic_DNA"/>
</dbReference>
<evidence type="ECO:0000313" key="2">
    <source>
        <dbReference type="EMBL" id="WEB38092.1"/>
    </source>
</evidence>
<keyword evidence="3" id="KW-1185">Reference proteome</keyword>
<protein>
    <submittedName>
        <fullName evidence="2">Uncharacterized protein</fullName>
    </submittedName>
</protein>
<name>A0ABY7ZZH9_9ACTN</name>
<feature type="chain" id="PRO_5045347535" evidence="1">
    <location>
        <begin position="29"/>
        <end position="63"/>
    </location>
</feature>
<dbReference type="RefSeq" id="WP_039628824.1">
    <property type="nucleotide sequence ID" value="NZ_CP095749.1"/>
</dbReference>